<dbReference type="PANTHER" id="PTHR33841">
    <property type="entry name" value="DNA METHYLTRANSFERASE YEEA-RELATED"/>
    <property type="match status" value="1"/>
</dbReference>
<evidence type="ECO:0000256" key="3">
    <source>
        <dbReference type="ARBA" id="ARBA00022679"/>
    </source>
</evidence>
<dbReference type="Proteomes" id="UP001200247">
    <property type="component" value="Unassembled WGS sequence"/>
</dbReference>
<evidence type="ECO:0000256" key="6">
    <source>
        <dbReference type="SAM" id="MobiDB-lite"/>
    </source>
</evidence>
<dbReference type="GO" id="GO:0009007">
    <property type="term" value="F:site-specific DNA-methyltransferase (adenine-specific) activity"/>
    <property type="evidence" value="ECO:0007669"/>
    <property type="project" value="UniProtKB-EC"/>
</dbReference>
<comment type="catalytic activity">
    <reaction evidence="5">
        <text>a 2'-deoxyadenosine in DNA + S-adenosyl-L-methionine = an N(6)-methyl-2'-deoxyadenosine in DNA + S-adenosyl-L-homocysteine + H(+)</text>
        <dbReference type="Rhea" id="RHEA:15197"/>
        <dbReference type="Rhea" id="RHEA-COMP:12418"/>
        <dbReference type="Rhea" id="RHEA-COMP:12419"/>
        <dbReference type="ChEBI" id="CHEBI:15378"/>
        <dbReference type="ChEBI" id="CHEBI:57856"/>
        <dbReference type="ChEBI" id="CHEBI:59789"/>
        <dbReference type="ChEBI" id="CHEBI:90615"/>
        <dbReference type="ChEBI" id="CHEBI:90616"/>
        <dbReference type="EC" id="2.1.1.72"/>
    </reaction>
</comment>
<dbReference type="EC" id="2.1.1.72" evidence="1"/>
<protein>
    <recommendedName>
        <fullName evidence="1">site-specific DNA-methyltransferase (adenine-specific)</fullName>
        <ecNumber evidence="1">2.1.1.72</ecNumber>
    </recommendedName>
</protein>
<name>A0ABD4SQ97_9NEIS</name>
<evidence type="ECO:0000256" key="4">
    <source>
        <dbReference type="ARBA" id="ARBA00022691"/>
    </source>
</evidence>
<dbReference type="RefSeq" id="WP_239893770.1">
    <property type="nucleotide sequence ID" value="NZ_JAJAXM010000007.1"/>
</dbReference>
<keyword evidence="3" id="KW-0808">Transferase</keyword>
<keyword evidence="4" id="KW-0949">S-adenosyl-L-methionine</keyword>
<feature type="region of interest" description="Disordered" evidence="6">
    <location>
        <begin position="840"/>
        <end position="867"/>
    </location>
</feature>
<dbReference type="PRINTS" id="PR00507">
    <property type="entry name" value="N12N6MTFRASE"/>
</dbReference>
<dbReference type="InterPro" id="IPR029063">
    <property type="entry name" value="SAM-dependent_MTases_sf"/>
</dbReference>
<dbReference type="EMBL" id="JAJAXM010000007">
    <property type="protein sequence ID" value="MCG9025463.1"/>
    <property type="molecule type" value="Genomic_DNA"/>
</dbReference>
<proteinExistence type="predicted"/>
<gene>
    <name evidence="8" type="ORF">LH440_06020</name>
</gene>
<dbReference type="GO" id="GO:0032259">
    <property type="term" value="P:methylation"/>
    <property type="evidence" value="ECO:0007669"/>
    <property type="project" value="UniProtKB-KW"/>
</dbReference>
<organism evidence="8 9">
    <name type="scientific">Laribacter hongkongensis</name>
    <dbReference type="NCBI Taxonomy" id="168471"/>
    <lineage>
        <taxon>Bacteria</taxon>
        <taxon>Pseudomonadati</taxon>
        <taxon>Pseudomonadota</taxon>
        <taxon>Betaproteobacteria</taxon>
        <taxon>Neisseriales</taxon>
        <taxon>Aquaspirillaceae</taxon>
        <taxon>Laribacter</taxon>
    </lineage>
</organism>
<dbReference type="Pfam" id="PF07669">
    <property type="entry name" value="Eco57I"/>
    <property type="match status" value="1"/>
</dbReference>
<feature type="domain" description="Type II methyltransferase M.TaqI-like" evidence="7">
    <location>
        <begin position="372"/>
        <end position="475"/>
    </location>
</feature>
<evidence type="ECO:0000256" key="5">
    <source>
        <dbReference type="ARBA" id="ARBA00047942"/>
    </source>
</evidence>
<dbReference type="PANTHER" id="PTHR33841:SF4">
    <property type="entry name" value="RESTRICTION MODIFICATION SYSTEM DNA SPECIFICITY DOMAIN"/>
    <property type="match status" value="1"/>
</dbReference>
<evidence type="ECO:0000256" key="2">
    <source>
        <dbReference type="ARBA" id="ARBA00022603"/>
    </source>
</evidence>
<keyword evidence="2" id="KW-0489">Methyltransferase</keyword>
<evidence type="ECO:0000256" key="1">
    <source>
        <dbReference type="ARBA" id="ARBA00011900"/>
    </source>
</evidence>
<reference evidence="8 9" key="1">
    <citation type="submission" date="2021-10" db="EMBL/GenBank/DDBJ databases">
        <title>Whole-genome sequencing analysis of Laribacter hongkongensis: virulence gene profiles, carbohydrate-active enzyme prediction, and antimicrobial resistance characterization.</title>
        <authorList>
            <person name="Yuan P."/>
            <person name="Zhan Y."/>
            <person name="Chen D."/>
        </authorList>
    </citation>
    <scope>NUCLEOTIDE SEQUENCE [LARGE SCALE GENOMIC DNA]</scope>
    <source>
        <strain evidence="8 9">W67</strain>
    </source>
</reference>
<evidence type="ECO:0000313" key="8">
    <source>
        <dbReference type="EMBL" id="MCG9025463.1"/>
    </source>
</evidence>
<comment type="caution">
    <text evidence="8">The sequence shown here is derived from an EMBL/GenBank/DDBJ whole genome shotgun (WGS) entry which is preliminary data.</text>
</comment>
<dbReference type="Gene3D" id="3.40.50.150">
    <property type="entry name" value="Vaccinia Virus protein VP39"/>
    <property type="match status" value="1"/>
</dbReference>
<dbReference type="PROSITE" id="PS00092">
    <property type="entry name" value="N6_MTASE"/>
    <property type="match status" value="1"/>
</dbReference>
<dbReference type="InterPro" id="IPR011639">
    <property type="entry name" value="MethylTrfase_TaqI-like_dom"/>
</dbReference>
<sequence>MKSKAITSRSGACAALTSSSPRLEQVLLAGIKAFCEELQKEKSTSRFRSFQAWKKYWIASNGEIGRKKEVATEAFEGVLGARSEADPYQFIFIVETAMAFIAKELCCAAVNSGIASNAASRIFEWWESEPSASTLEVSFELKKELMKVDRDELLDLLSNDPLRDIYHTLIPKAIRHTLGAYLSPPDLCKYVINNSLAHEVFTSPEKTLLEPNCGLGAFFSALLAKGLSIIECGDTSKEMLGNAFKDRVCGIEKNLGSYVISRYLHAAICGLLTGGVSDKENILWADSVFVDEGFISEKISAGLPLSERTLLMGLFRVQCATENVSKSNILEKGTVIAHFDGHQWHDVRIPLHAWFADDGYTDDQELQCLSVYEAVRMENFGDFDFIIGNPPWVNWENLDPEYKKLILPSWPPLGLFAMSGRDRAFSKEDLSVLATYSACLRFGKKAAKVGLLLPQALFQSRKNSKGFRRFQLGQSGLFLHVDKVTDFSDYVAFGDAKNRTAAFFCTLSDEPTKYPVRYLRFVPEKGKGESSGTYKNLWATPSDQSDSTSNWALFEESEEINHSKREGKTYRARTGVFTGGANAVYYVRVLGQDRDLVLLENDTERAKIKVKKQHFLAEHDYLYPFAKGRDVKQWKVCRPIEQGILLPHTVETRIKPISPTVLALQAPKTISYLSQHKAMLQTRASLTALDRANVAEGYYAMLRVGEYTFAPYKVAWRYISKDFCCAVIGPSNICGESKATVLQEKLISIAFSNENEAYFVCAFLSSPKVKREIERRIVGTQVSVHVIEDIHIPVFDSANVIHQEMAALCREGHYTDGLTETRSVMLGILVDRLQEAETSSLARPAMTTTSSSADSEDQSIVLTSRGT</sequence>
<dbReference type="InterPro" id="IPR002052">
    <property type="entry name" value="DNA_methylase_N6_adenine_CS"/>
</dbReference>
<dbReference type="InterPro" id="IPR050953">
    <property type="entry name" value="N4_N6_ade-DNA_methylase"/>
</dbReference>
<accession>A0ABD4SQ97</accession>
<evidence type="ECO:0000259" key="7">
    <source>
        <dbReference type="Pfam" id="PF07669"/>
    </source>
</evidence>
<dbReference type="AlphaFoldDB" id="A0ABD4SQ97"/>
<dbReference type="SUPFAM" id="SSF53335">
    <property type="entry name" value="S-adenosyl-L-methionine-dependent methyltransferases"/>
    <property type="match status" value="1"/>
</dbReference>
<evidence type="ECO:0000313" key="9">
    <source>
        <dbReference type="Proteomes" id="UP001200247"/>
    </source>
</evidence>